<gene>
    <name evidence="1" type="ORF">K7X08_013474</name>
</gene>
<dbReference type="OrthoDB" id="405996at2759"/>
<protein>
    <submittedName>
        <fullName evidence="1">Uncharacterized protein</fullName>
    </submittedName>
</protein>
<evidence type="ECO:0000313" key="2">
    <source>
        <dbReference type="Proteomes" id="UP001152561"/>
    </source>
</evidence>
<sequence>MLDSSYEKSTCHLRAIRLFPVNILINSYIFLEWNLSTIWLDYQIRDGKSCKFNNGGSINNRLARSIANADYEKDEADFMNLLRIMESSPGLYYSYETGITLNLHRRYNLAKRWMSKPVWKQDVTEYQRMLSPEAGSRLDAKCDKLADAVAIDDIVGDSSNGGLVHEMVHIANGRDPRSS</sequence>
<dbReference type="AlphaFoldDB" id="A0A9Q1LKD6"/>
<proteinExistence type="predicted"/>
<organism evidence="1 2">
    <name type="scientific">Anisodus acutangulus</name>
    <dbReference type="NCBI Taxonomy" id="402998"/>
    <lineage>
        <taxon>Eukaryota</taxon>
        <taxon>Viridiplantae</taxon>
        <taxon>Streptophyta</taxon>
        <taxon>Embryophyta</taxon>
        <taxon>Tracheophyta</taxon>
        <taxon>Spermatophyta</taxon>
        <taxon>Magnoliopsida</taxon>
        <taxon>eudicotyledons</taxon>
        <taxon>Gunneridae</taxon>
        <taxon>Pentapetalae</taxon>
        <taxon>asterids</taxon>
        <taxon>lamiids</taxon>
        <taxon>Solanales</taxon>
        <taxon>Solanaceae</taxon>
        <taxon>Solanoideae</taxon>
        <taxon>Hyoscyameae</taxon>
        <taxon>Anisodus</taxon>
    </lineage>
</organism>
<dbReference type="Proteomes" id="UP001152561">
    <property type="component" value="Unassembled WGS sequence"/>
</dbReference>
<dbReference type="EMBL" id="JAJAGQ010000016">
    <property type="protein sequence ID" value="KAJ8539222.1"/>
    <property type="molecule type" value="Genomic_DNA"/>
</dbReference>
<evidence type="ECO:0000313" key="1">
    <source>
        <dbReference type="EMBL" id="KAJ8539222.1"/>
    </source>
</evidence>
<accession>A0A9Q1LKD6</accession>
<keyword evidence="2" id="KW-1185">Reference proteome</keyword>
<reference evidence="2" key="1">
    <citation type="journal article" date="2023" name="Proc. Natl. Acad. Sci. U.S.A.">
        <title>Genomic and structural basis for evolution of tropane alkaloid biosynthesis.</title>
        <authorList>
            <person name="Wanga Y.-J."/>
            <person name="Taina T."/>
            <person name="Yua J.-Y."/>
            <person name="Lia J."/>
            <person name="Xua B."/>
            <person name="Chenc J."/>
            <person name="D'Auriad J.C."/>
            <person name="Huanga J.-P."/>
            <person name="Huanga S.-X."/>
        </authorList>
    </citation>
    <scope>NUCLEOTIDE SEQUENCE [LARGE SCALE GENOMIC DNA]</scope>
    <source>
        <strain evidence="2">cv. KIB-2019</strain>
    </source>
</reference>
<comment type="caution">
    <text evidence="1">The sequence shown here is derived from an EMBL/GenBank/DDBJ whole genome shotgun (WGS) entry which is preliminary data.</text>
</comment>
<name>A0A9Q1LKD6_9SOLA</name>